<feature type="chain" id="PRO_5015121269" evidence="2">
    <location>
        <begin position="28"/>
        <end position="813"/>
    </location>
</feature>
<feature type="signal peptide" evidence="2">
    <location>
        <begin position="1"/>
        <end position="27"/>
    </location>
</feature>
<dbReference type="PANTHER" id="PTHR34407:SF1">
    <property type="entry name" value="SGNH HYDROLASE-TYPE ESTERASE DOMAIN-CONTAINING PROTEIN"/>
    <property type="match status" value="1"/>
</dbReference>
<sequence length="813" mass="85929">MSVGGAPLHAAAVQLLLLLLLCGGATCIDEYGALTPHAAAAFAKAGQPDLASSLLAVAATPLATNTAGKIPRDWLYIGKRGITALTKLASDAGVTTSTIANVAHYPVSPHELYGAAPEGRSYPAAHFDTTSLCHTGWVAGTIADSLDLRDIVWLDATPFVAPPGAGGSVHDEEVFDKVWCLEATITAAYMLGTRAMHVCSGRTVTALAKKASASVQVEYASGLVRVFAIRFQLFSTATVATMFILAGAHYSGLRMESVSKKWAPTDLAAASLRNITVTSAHLAKVVAAPVTAKNPSKKECKDWIADLPAAVRAWADQKGLLAPPAKPADRDLAMKRIHGATTQVRSRGPRQPRAKAAKAAAAAPGAVNFGQVAVANKTGVFDPAKASAVAVGRSNGGNTAVANKTGVFDPAKASAVAVGRSNGGKTVVANKTGVFDPAKASAVAVGRSNGGKTVASGGPDVDSQLKSYVVLFYEFIQKHFPHSFGWWVASGDGVDSGLFYAGPEAQLTTLAHYYDVPVLSVRAAVYHLMQAGVPRFQVDKVLNPETKYIIRDPNGTVQLGTVPVAGEGAQEGYYFYDSLHPSHSTGHKVMAELLVQPLYRAVREVEAGLAMTELDRRRDPRLPPPDHLPPHMIPGSADETSGVCAMQKEFKGFVVAQQGFEYVPERPNATNFIRQKWGWRGTLPGAWAELEVDTRPNPAAFGSGSSPSETVVWLSHLRSYEGMGTARIECVSGCSCVNATLDGTWSQRASVVSFTRFLVSKTAEHCRLRVTVLDQPQETPQQGHKVALSAIMVTHASLAKQGTLGATAYFYDK</sequence>
<proteinExistence type="predicted"/>
<dbReference type="EMBL" id="LHPF02000019">
    <property type="protein sequence ID" value="PSC70607.1"/>
    <property type="molecule type" value="Genomic_DNA"/>
</dbReference>
<gene>
    <name evidence="3" type="ORF">C2E20_6095</name>
</gene>
<comment type="caution">
    <text evidence="3">The sequence shown here is derived from an EMBL/GenBank/DDBJ whole genome shotgun (WGS) entry which is preliminary data.</text>
</comment>
<accession>A0A2P6V934</accession>
<name>A0A2P6V934_9CHLO</name>
<protein>
    <submittedName>
        <fullName evidence="3">Uncharacterized protein</fullName>
    </submittedName>
</protein>
<evidence type="ECO:0000313" key="3">
    <source>
        <dbReference type="EMBL" id="PSC70607.1"/>
    </source>
</evidence>
<evidence type="ECO:0000256" key="2">
    <source>
        <dbReference type="SAM" id="SignalP"/>
    </source>
</evidence>
<feature type="region of interest" description="Disordered" evidence="1">
    <location>
        <begin position="614"/>
        <end position="633"/>
    </location>
</feature>
<organism evidence="3 4">
    <name type="scientific">Micractinium conductrix</name>
    <dbReference type="NCBI Taxonomy" id="554055"/>
    <lineage>
        <taxon>Eukaryota</taxon>
        <taxon>Viridiplantae</taxon>
        <taxon>Chlorophyta</taxon>
        <taxon>core chlorophytes</taxon>
        <taxon>Trebouxiophyceae</taxon>
        <taxon>Chlorellales</taxon>
        <taxon>Chlorellaceae</taxon>
        <taxon>Chlorella clade</taxon>
        <taxon>Micractinium</taxon>
    </lineage>
</organism>
<evidence type="ECO:0000313" key="4">
    <source>
        <dbReference type="Proteomes" id="UP000239649"/>
    </source>
</evidence>
<dbReference type="AlphaFoldDB" id="A0A2P6V934"/>
<dbReference type="PANTHER" id="PTHR34407">
    <property type="entry name" value="EXPRESSED PROTEIN"/>
    <property type="match status" value="1"/>
</dbReference>
<dbReference type="OrthoDB" id="544608at2759"/>
<keyword evidence="4" id="KW-1185">Reference proteome</keyword>
<dbReference type="Proteomes" id="UP000239649">
    <property type="component" value="Unassembled WGS sequence"/>
</dbReference>
<keyword evidence="2" id="KW-0732">Signal</keyword>
<reference evidence="3 4" key="1">
    <citation type="journal article" date="2018" name="Plant J.">
        <title>Genome sequences of Chlorella sorokiniana UTEX 1602 and Micractinium conductrix SAG 241.80: implications to maltose excretion by a green alga.</title>
        <authorList>
            <person name="Arriola M.B."/>
            <person name="Velmurugan N."/>
            <person name="Zhang Y."/>
            <person name="Plunkett M.H."/>
            <person name="Hondzo H."/>
            <person name="Barney B.M."/>
        </authorList>
    </citation>
    <scope>NUCLEOTIDE SEQUENCE [LARGE SCALE GENOMIC DNA]</scope>
    <source>
        <strain evidence="3 4">SAG 241.80</strain>
    </source>
</reference>
<evidence type="ECO:0000256" key="1">
    <source>
        <dbReference type="SAM" id="MobiDB-lite"/>
    </source>
</evidence>